<geneLocation type="mitochondrion" evidence="10"/>
<comment type="subcellular location">
    <subcellularLocation>
        <location evidence="1">Membrane</location>
    </subcellularLocation>
    <subcellularLocation>
        <location evidence="9">Mitochondrion membrane</location>
        <topology evidence="9">Multi-pass membrane protein</topology>
    </subcellularLocation>
</comment>
<evidence type="ECO:0000256" key="6">
    <source>
        <dbReference type="ARBA" id="ARBA00022989"/>
    </source>
</evidence>
<dbReference type="GO" id="GO:0030964">
    <property type="term" value="C:NADH dehydrogenase complex"/>
    <property type="evidence" value="ECO:0007669"/>
    <property type="project" value="TreeGrafter"/>
</dbReference>
<dbReference type="InterPro" id="IPR000440">
    <property type="entry name" value="NADH_UbQ/plastoQ_OxRdtase_su3"/>
</dbReference>
<feature type="transmembrane region" description="Helical" evidence="9">
    <location>
        <begin position="47"/>
        <end position="69"/>
    </location>
</feature>
<keyword evidence="9 10" id="KW-0496">Mitochondrion</keyword>
<evidence type="ECO:0000256" key="2">
    <source>
        <dbReference type="ARBA" id="ARBA00008472"/>
    </source>
</evidence>
<proteinExistence type="inferred from homology"/>
<sequence length="111" mass="13404">MFFIILFICIMLILMNLYFNIMLKKNREKSLPVECGFDPLINKRLPFSINFFLISLVFLIFDVEIVLIMPMIFILKNIMPLISLIMFIYFLFMLLIGLLMEWYLGYLEWLN</sequence>
<comment type="catalytic activity">
    <reaction evidence="8 9">
        <text>a ubiquinone + NADH + 5 H(+)(in) = a ubiquinol + NAD(+) + 4 H(+)(out)</text>
        <dbReference type="Rhea" id="RHEA:29091"/>
        <dbReference type="Rhea" id="RHEA-COMP:9565"/>
        <dbReference type="Rhea" id="RHEA-COMP:9566"/>
        <dbReference type="ChEBI" id="CHEBI:15378"/>
        <dbReference type="ChEBI" id="CHEBI:16389"/>
        <dbReference type="ChEBI" id="CHEBI:17976"/>
        <dbReference type="ChEBI" id="CHEBI:57540"/>
        <dbReference type="ChEBI" id="CHEBI:57945"/>
        <dbReference type="EC" id="7.1.1.2"/>
    </reaction>
</comment>
<dbReference type="EMBL" id="MN841004">
    <property type="protein sequence ID" value="QLI42501.1"/>
    <property type="molecule type" value="Genomic_DNA"/>
</dbReference>
<keyword evidence="9" id="KW-0520">NAD</keyword>
<evidence type="ECO:0000256" key="4">
    <source>
        <dbReference type="ARBA" id="ARBA00022448"/>
    </source>
</evidence>
<keyword evidence="9" id="KW-0830">Ubiquinone</keyword>
<gene>
    <name evidence="10" type="primary">ND3</name>
</gene>
<protein>
    <recommendedName>
        <fullName evidence="3 9">NADH-ubiquinone oxidoreductase chain 3</fullName>
        <ecNumber evidence="9">7.1.1.2</ecNumber>
    </recommendedName>
</protein>
<dbReference type="PANTHER" id="PTHR11058">
    <property type="entry name" value="NADH-UBIQUINONE OXIDOREDUCTASE CHAIN 3"/>
    <property type="match status" value="1"/>
</dbReference>
<keyword evidence="7 9" id="KW-0472">Membrane</keyword>
<feature type="transmembrane region" description="Helical" evidence="9">
    <location>
        <begin position="5"/>
        <end position="23"/>
    </location>
</feature>
<evidence type="ECO:0000256" key="7">
    <source>
        <dbReference type="ARBA" id="ARBA00023136"/>
    </source>
</evidence>
<dbReference type="EC" id="7.1.1.2" evidence="9"/>
<feature type="transmembrane region" description="Helical" evidence="9">
    <location>
        <begin position="81"/>
        <end position="104"/>
    </location>
</feature>
<organism evidence="10">
    <name type="scientific">Colletes gigas</name>
    <dbReference type="NCBI Taxonomy" id="935657"/>
    <lineage>
        <taxon>Eukaryota</taxon>
        <taxon>Metazoa</taxon>
        <taxon>Ecdysozoa</taxon>
        <taxon>Arthropoda</taxon>
        <taxon>Hexapoda</taxon>
        <taxon>Insecta</taxon>
        <taxon>Pterygota</taxon>
        <taxon>Neoptera</taxon>
        <taxon>Endopterygota</taxon>
        <taxon>Hymenoptera</taxon>
        <taxon>Apocrita</taxon>
        <taxon>Aculeata</taxon>
        <taxon>Apoidea</taxon>
        <taxon>Anthophila</taxon>
        <taxon>Colletidae</taxon>
        <taxon>Colletinae</taxon>
        <taxon>Colletes</taxon>
    </lineage>
</organism>
<keyword evidence="5 9" id="KW-0812">Transmembrane</keyword>
<keyword evidence="9" id="KW-1278">Translocase</keyword>
<keyword evidence="4 9" id="KW-0813">Transport</keyword>
<evidence type="ECO:0000256" key="3">
    <source>
        <dbReference type="ARBA" id="ARBA00021007"/>
    </source>
</evidence>
<comment type="function">
    <text evidence="9">Core subunit of the mitochondrial membrane respiratory chain NADH dehydrogenase (Complex I) which catalyzes electron transfer from NADH through the respiratory chain, using ubiquinone as an electron acceptor. Essential for the catalytic activity of complex I.</text>
</comment>
<dbReference type="PANTHER" id="PTHR11058:SF9">
    <property type="entry name" value="NADH-UBIQUINONE OXIDOREDUCTASE CHAIN 3"/>
    <property type="match status" value="1"/>
</dbReference>
<evidence type="ECO:0000256" key="8">
    <source>
        <dbReference type="ARBA" id="ARBA00049551"/>
    </source>
</evidence>
<dbReference type="EMBL" id="KM978210">
    <property type="protein sequence ID" value="AJD22700.1"/>
    <property type="molecule type" value="Genomic_DNA"/>
</dbReference>
<evidence type="ECO:0000313" key="11">
    <source>
        <dbReference type="EMBL" id="QLI42501.1"/>
    </source>
</evidence>
<dbReference type="GO" id="GO:0008137">
    <property type="term" value="F:NADH dehydrogenase (ubiquinone) activity"/>
    <property type="evidence" value="ECO:0007669"/>
    <property type="project" value="UniProtKB-UniRule"/>
</dbReference>
<name>A0A0U1YGY0_9HYME</name>
<keyword evidence="6 9" id="KW-1133">Transmembrane helix</keyword>
<reference evidence="11" key="3">
    <citation type="submission" date="2019-12" db="EMBL/GenBank/DDBJ databases">
        <authorList>
            <person name="Zhou Q.-S."/>
        </authorList>
    </citation>
    <scope>NUCLEOTIDE SEQUENCE</scope>
</reference>
<evidence type="ECO:0000256" key="1">
    <source>
        <dbReference type="ARBA" id="ARBA00004370"/>
    </source>
</evidence>
<dbReference type="Pfam" id="PF00507">
    <property type="entry name" value="Oxidored_q4"/>
    <property type="match status" value="1"/>
</dbReference>
<dbReference type="InterPro" id="IPR038430">
    <property type="entry name" value="NDAH_ubi_oxred_su3_sf"/>
</dbReference>
<evidence type="ECO:0000256" key="5">
    <source>
        <dbReference type="ARBA" id="ARBA00022692"/>
    </source>
</evidence>
<evidence type="ECO:0000256" key="9">
    <source>
        <dbReference type="RuleBase" id="RU003640"/>
    </source>
</evidence>
<dbReference type="GO" id="GO:0031966">
    <property type="term" value="C:mitochondrial membrane"/>
    <property type="evidence" value="ECO:0007669"/>
    <property type="project" value="UniProtKB-SubCell"/>
</dbReference>
<keyword evidence="9" id="KW-0249">Electron transport</keyword>
<reference evidence="11" key="4">
    <citation type="journal article" date="2020" name="Genome Biol. Evol.">
        <title>The first draft genome of the plasterer bee Colletes gigas (Hymenoptera: Colletidae: Colletes).</title>
        <authorList>
            <person name="Zhou Q.S."/>
            <person name="Luo A."/>
            <person name="Zhang F."/>
            <person name="Niu Z.Q."/>
            <person name="Wu Q.T."/>
            <person name="Xiong M."/>
            <person name="Orr M.C."/>
            <person name="Zhu C.D."/>
        </authorList>
    </citation>
    <scope>NUCLEOTIDE SEQUENCE</scope>
</reference>
<dbReference type="Gene3D" id="1.20.58.1610">
    <property type="entry name" value="NADH:ubiquinone/plastoquinone oxidoreductase, chain 3"/>
    <property type="match status" value="1"/>
</dbReference>
<evidence type="ECO:0000313" key="10">
    <source>
        <dbReference type="EMBL" id="AJD22700.1"/>
    </source>
</evidence>
<reference evidence="10" key="1">
    <citation type="journal article" date="2014" name="Mitochondrial DNA">
        <title>The complete mitochondrial genome of the Colletes gigas (Hymenoptera: Colletidae: Colletinae).</title>
        <authorList>
            <person name="Huang D."/>
            <person name="Su T."/>
            <person name="Qu L."/>
            <person name="Wu Y."/>
            <person name="Gu P."/>
            <person name="He B."/>
            <person name="Xu X."/>
            <person name="Zhu C."/>
        </authorList>
    </citation>
    <scope>NUCLEOTIDE SEQUENCE</scope>
</reference>
<comment type="similarity">
    <text evidence="2 9">Belongs to the complex I subunit 3 family.</text>
</comment>
<reference evidence="10" key="2">
    <citation type="submission" date="2014-10" db="EMBL/GenBank/DDBJ databases">
        <authorList>
            <person name="Seo M.-J."/>
            <person name="Seok Y.J."/>
            <person name="Cha I.-T."/>
        </authorList>
    </citation>
    <scope>NUCLEOTIDE SEQUENCE</scope>
</reference>
<keyword evidence="9" id="KW-0679">Respiratory chain</keyword>
<accession>A0A0U1YGY0</accession>
<dbReference type="AlphaFoldDB" id="A0A0U1YGY0"/>